<accession>A0A2Y9AQK2</accession>
<dbReference type="Proteomes" id="UP000250222">
    <property type="component" value="Unassembled WGS sequence"/>
</dbReference>
<dbReference type="InterPro" id="IPR008972">
    <property type="entry name" value="Cupredoxin"/>
</dbReference>
<evidence type="ECO:0000256" key="2">
    <source>
        <dbReference type="ARBA" id="ARBA00022723"/>
    </source>
</evidence>
<evidence type="ECO:0000313" key="8">
    <source>
        <dbReference type="Proteomes" id="UP000250222"/>
    </source>
</evidence>
<dbReference type="AlphaFoldDB" id="A0A2Y9AQK2"/>
<dbReference type="NCBIfam" id="NF047446">
    <property type="entry name" value="barrel_OmpL47"/>
    <property type="match status" value="5"/>
</dbReference>
<keyword evidence="5" id="KW-0732">Signal</keyword>
<reference evidence="7 8" key="1">
    <citation type="submission" date="2016-10" db="EMBL/GenBank/DDBJ databases">
        <authorList>
            <person name="Cai Z."/>
        </authorList>
    </citation>
    <scope>NUCLEOTIDE SEQUENCE [LARGE SCALE GENOMIC DNA]</scope>
    <source>
        <strain evidence="7 8">CGMCC 1.10826</strain>
    </source>
</reference>
<dbReference type="GO" id="GO:0005975">
    <property type="term" value="P:carbohydrate metabolic process"/>
    <property type="evidence" value="ECO:0007669"/>
    <property type="project" value="UniProtKB-ARBA"/>
</dbReference>
<dbReference type="PANTHER" id="PTHR24273">
    <property type="entry name" value="FI04643P-RELATED"/>
    <property type="match status" value="1"/>
</dbReference>
<evidence type="ECO:0000256" key="3">
    <source>
        <dbReference type="ARBA" id="ARBA00022982"/>
    </source>
</evidence>
<dbReference type="Pfam" id="PF00127">
    <property type="entry name" value="Copper-bind"/>
    <property type="match status" value="1"/>
</dbReference>
<dbReference type="InterPro" id="IPR006311">
    <property type="entry name" value="TAT_signal"/>
</dbReference>
<dbReference type="Gene3D" id="2.60.40.10">
    <property type="entry name" value="Immunoglobulins"/>
    <property type="match status" value="4"/>
</dbReference>
<dbReference type="RefSeq" id="WP_110853604.1">
    <property type="nucleotide sequence ID" value="NZ_QKLZ01000016.1"/>
</dbReference>
<keyword evidence="2" id="KW-0479">Metal-binding</keyword>
<evidence type="ECO:0000256" key="1">
    <source>
        <dbReference type="ARBA" id="ARBA00022448"/>
    </source>
</evidence>
<dbReference type="PROSITE" id="PS51318">
    <property type="entry name" value="TAT"/>
    <property type="match status" value="1"/>
</dbReference>
<dbReference type="GO" id="GO:0009055">
    <property type="term" value="F:electron transfer activity"/>
    <property type="evidence" value="ECO:0007669"/>
    <property type="project" value="InterPro"/>
</dbReference>
<dbReference type="InterPro" id="IPR028871">
    <property type="entry name" value="BlueCu_1_BS"/>
</dbReference>
<dbReference type="InterPro" id="IPR000923">
    <property type="entry name" value="BlueCu_1"/>
</dbReference>
<evidence type="ECO:0000256" key="4">
    <source>
        <dbReference type="ARBA" id="ARBA00023008"/>
    </source>
</evidence>
<dbReference type="PROSITE" id="PS00196">
    <property type="entry name" value="COPPER_BLUE"/>
    <property type="match status" value="1"/>
</dbReference>
<gene>
    <name evidence="7" type="ORF">SAMN05216184_11663</name>
</gene>
<feature type="chain" id="PRO_5030061936" evidence="5">
    <location>
        <begin position="42"/>
        <end position="726"/>
    </location>
</feature>
<proteinExistence type="predicted"/>
<protein>
    <submittedName>
        <fullName evidence="7">Copper binding protein, plastocyanin/azurin family</fullName>
    </submittedName>
</protein>
<sequence>MSQLASPPRPRTQRRQTLRRVVVALLAALTGLTLVPTTAGAADQTLTWTAGNSVTDYLTAPESAVAGTATIIFENSRATGNTTGMPHTLTFDTSTPGYNHDVDLNIVANPFDANGGYYEAEVTLTPGTYRYFCTIPGHGQMWGELVVTGDGGEPDPDTTAPTVTADVTGEQDEDGAYVGSATVALTAADEDGGSGVDTVEYSLDGGEYAAYSAPLEVTEPGAHTVDFRATDVAGNTGEGSVSFTVVEPDVEPEPDTTAPEVSAAVTGEQDEDGAYVDSATVTITATDEDGGSGLDTVEYSLDGAEYTAYTEALTVSEPGAHTVDFRATDVAGNTAEGSVSFTVVEPDVEPEPDTTAPEVSAAVTGEQDEDGAYVGSATVTITATDEDGGSGLGMVEYSLDGGEFTHYHEALTVSEPGEHTVDYRASDVAGNVGEGSVTFTVVEADVEPDPDETAPEVTAAVTGEQDEDGAYVATATVTITATDEDGGSGVESVEYSLDGGEYAAYTEPLVVSEPGAHTVDYRAADVAGNTAEGSVSFTVAEEVVEPEPDETAPEVTAAVTGEQDEDGAYVGSATVTITATDEDGGSGIATVEYSLDGAGYTAYSAPVEVTEPGAHTVDYRATDVAGNTAEGTVSLTVVEAEEPDPGECTDTRATVVIGDVDTGVSNAGTEDGCLNDLIDEDGDYATRGAFVRHVGDVLRPLVADDVLTARDLGTILRTAARSSIGG</sequence>
<evidence type="ECO:0000256" key="5">
    <source>
        <dbReference type="SAM" id="SignalP"/>
    </source>
</evidence>
<dbReference type="OrthoDB" id="5718261at2"/>
<keyword evidence="4" id="KW-0186">Copper</keyword>
<dbReference type="PANTHER" id="PTHR24273:SF32">
    <property type="entry name" value="HYALIN"/>
    <property type="match status" value="1"/>
</dbReference>
<dbReference type="GO" id="GO:0005507">
    <property type="term" value="F:copper ion binding"/>
    <property type="evidence" value="ECO:0007669"/>
    <property type="project" value="InterPro"/>
</dbReference>
<organism evidence="7 8">
    <name type="scientific">Georgenia satyanarayanai</name>
    <dbReference type="NCBI Taxonomy" id="860221"/>
    <lineage>
        <taxon>Bacteria</taxon>
        <taxon>Bacillati</taxon>
        <taxon>Actinomycetota</taxon>
        <taxon>Actinomycetes</taxon>
        <taxon>Micrococcales</taxon>
        <taxon>Bogoriellaceae</taxon>
        <taxon>Georgenia</taxon>
    </lineage>
</organism>
<dbReference type="Gene3D" id="2.60.40.420">
    <property type="entry name" value="Cupredoxins - blue copper proteins"/>
    <property type="match status" value="1"/>
</dbReference>
<dbReference type="SUPFAM" id="SSF49503">
    <property type="entry name" value="Cupredoxins"/>
    <property type="match status" value="1"/>
</dbReference>
<feature type="signal peptide" evidence="5">
    <location>
        <begin position="1"/>
        <end position="41"/>
    </location>
</feature>
<feature type="domain" description="Blue (type 1) copper" evidence="6">
    <location>
        <begin position="75"/>
        <end position="147"/>
    </location>
</feature>
<keyword evidence="3" id="KW-0249">Electron transport</keyword>
<keyword evidence="1" id="KW-0813">Transport</keyword>
<name>A0A2Y9AQK2_9MICO</name>
<evidence type="ECO:0000313" key="7">
    <source>
        <dbReference type="EMBL" id="SSA46365.1"/>
    </source>
</evidence>
<dbReference type="InterPro" id="IPR013783">
    <property type="entry name" value="Ig-like_fold"/>
</dbReference>
<dbReference type="InterPro" id="IPR058094">
    <property type="entry name" value="Ig-like_OmpL47-like"/>
</dbReference>
<evidence type="ECO:0000259" key="6">
    <source>
        <dbReference type="Pfam" id="PF00127"/>
    </source>
</evidence>
<dbReference type="EMBL" id="UETB01000016">
    <property type="protein sequence ID" value="SSA46365.1"/>
    <property type="molecule type" value="Genomic_DNA"/>
</dbReference>
<keyword evidence="8" id="KW-1185">Reference proteome</keyword>